<feature type="compositionally biased region" description="Basic and acidic residues" evidence="1">
    <location>
        <begin position="1"/>
        <end position="14"/>
    </location>
</feature>
<feature type="compositionally biased region" description="Basic and acidic residues" evidence="1">
    <location>
        <begin position="99"/>
        <end position="112"/>
    </location>
</feature>
<feature type="compositionally biased region" description="Polar residues" evidence="1">
    <location>
        <begin position="114"/>
        <end position="129"/>
    </location>
</feature>
<sequence length="256" mass="27862">MAEERGIRPRREASRSTSRINSLENPQEPPQKRRRGQESSSVSPMQESEPERVQGRREEAGPRSAAAAQQVKSSPTQANGTKPLKRLHKKEPSAATEASGRRDSQGEHKHEPATQATPAVSEATEQTSTTLDASLADALEPQRPWTREQCLAAASESVAKAQVAGQVKDRSRFKCWCGGIPFGLSLPYSSLASRSALAAALERAFSDEKLQLEGGKKLHAILLDAQGTVAVYPPDRPDESWQQLAPSITRVYTCQV</sequence>
<feature type="compositionally biased region" description="Polar residues" evidence="1">
    <location>
        <begin position="15"/>
        <end position="25"/>
    </location>
</feature>
<dbReference type="AlphaFoldDB" id="A0AAW1NRG9"/>
<gene>
    <name evidence="2" type="ORF">WJX73_003183</name>
</gene>
<protein>
    <submittedName>
        <fullName evidence="2">Uncharacterized protein</fullName>
    </submittedName>
</protein>
<keyword evidence="3" id="KW-1185">Reference proteome</keyword>
<reference evidence="2 3" key="1">
    <citation type="journal article" date="2024" name="Nat. Commun.">
        <title>Phylogenomics reveals the evolutionary origins of lichenization in chlorophyte algae.</title>
        <authorList>
            <person name="Puginier C."/>
            <person name="Libourel C."/>
            <person name="Otte J."/>
            <person name="Skaloud P."/>
            <person name="Haon M."/>
            <person name="Grisel S."/>
            <person name="Petersen M."/>
            <person name="Berrin J.G."/>
            <person name="Delaux P.M."/>
            <person name="Dal Grande F."/>
            <person name="Keller J."/>
        </authorList>
    </citation>
    <scope>NUCLEOTIDE SEQUENCE [LARGE SCALE GENOMIC DNA]</scope>
    <source>
        <strain evidence="2 3">SAG 2036</strain>
    </source>
</reference>
<evidence type="ECO:0000256" key="1">
    <source>
        <dbReference type="SAM" id="MobiDB-lite"/>
    </source>
</evidence>
<feature type="compositionally biased region" description="Polar residues" evidence="1">
    <location>
        <begin position="70"/>
        <end position="80"/>
    </location>
</feature>
<dbReference type="EMBL" id="JALJOQ010000191">
    <property type="protein sequence ID" value="KAK9790533.1"/>
    <property type="molecule type" value="Genomic_DNA"/>
</dbReference>
<dbReference type="Proteomes" id="UP001465755">
    <property type="component" value="Unassembled WGS sequence"/>
</dbReference>
<accession>A0AAW1NRG9</accession>
<evidence type="ECO:0000313" key="3">
    <source>
        <dbReference type="Proteomes" id="UP001465755"/>
    </source>
</evidence>
<proteinExistence type="predicted"/>
<organism evidence="2 3">
    <name type="scientific">Symbiochloris irregularis</name>
    <dbReference type="NCBI Taxonomy" id="706552"/>
    <lineage>
        <taxon>Eukaryota</taxon>
        <taxon>Viridiplantae</taxon>
        <taxon>Chlorophyta</taxon>
        <taxon>core chlorophytes</taxon>
        <taxon>Trebouxiophyceae</taxon>
        <taxon>Trebouxiales</taxon>
        <taxon>Trebouxiaceae</taxon>
        <taxon>Symbiochloris</taxon>
    </lineage>
</organism>
<feature type="region of interest" description="Disordered" evidence="1">
    <location>
        <begin position="1"/>
        <end position="129"/>
    </location>
</feature>
<comment type="caution">
    <text evidence="2">The sequence shown here is derived from an EMBL/GenBank/DDBJ whole genome shotgun (WGS) entry which is preliminary data.</text>
</comment>
<feature type="compositionally biased region" description="Basic and acidic residues" evidence="1">
    <location>
        <begin position="49"/>
        <end position="61"/>
    </location>
</feature>
<name>A0AAW1NRG9_9CHLO</name>
<evidence type="ECO:0000313" key="2">
    <source>
        <dbReference type="EMBL" id="KAK9790533.1"/>
    </source>
</evidence>